<comment type="caution">
    <text evidence="13">The sequence shown here is derived from an EMBL/GenBank/DDBJ whole genome shotgun (WGS) entry which is preliminary data.</text>
</comment>
<evidence type="ECO:0000256" key="8">
    <source>
        <dbReference type="ARBA" id="ARBA00023136"/>
    </source>
</evidence>
<dbReference type="GO" id="GO:0016887">
    <property type="term" value="F:ATP hydrolysis activity"/>
    <property type="evidence" value="ECO:0007669"/>
    <property type="project" value="InterPro"/>
</dbReference>
<feature type="transmembrane region" description="Helical" evidence="10">
    <location>
        <begin position="72"/>
        <end position="97"/>
    </location>
</feature>
<feature type="domain" description="ABC transmembrane type-1" evidence="12">
    <location>
        <begin position="38"/>
        <end position="321"/>
    </location>
</feature>
<dbReference type="GO" id="GO:0005524">
    <property type="term" value="F:ATP binding"/>
    <property type="evidence" value="ECO:0007669"/>
    <property type="project" value="UniProtKB-KW"/>
</dbReference>
<dbReference type="FunFam" id="3.40.50.300:FF:000299">
    <property type="entry name" value="ABC transporter ATP-binding protein/permease"/>
    <property type="match status" value="1"/>
</dbReference>
<feature type="transmembrane region" description="Helical" evidence="10">
    <location>
        <begin position="162"/>
        <end position="191"/>
    </location>
</feature>
<dbReference type="CDD" id="cd18550">
    <property type="entry name" value="ABC_6TM_exporter_like"/>
    <property type="match status" value="1"/>
</dbReference>
<accession>A0A917SFF0</accession>
<dbReference type="GO" id="GO:0015421">
    <property type="term" value="F:ABC-type oligopeptide transporter activity"/>
    <property type="evidence" value="ECO:0007669"/>
    <property type="project" value="TreeGrafter"/>
</dbReference>
<keyword evidence="2" id="KW-0813">Transport</keyword>
<feature type="transmembrane region" description="Helical" evidence="10">
    <location>
        <begin position="36"/>
        <end position="60"/>
    </location>
</feature>
<evidence type="ECO:0000256" key="4">
    <source>
        <dbReference type="ARBA" id="ARBA00022692"/>
    </source>
</evidence>
<sequence>MRGPMRIDPADKEQLAESPVRLSRVLALFAPHRGSLTIVTLMIIATSVAGLANPFLLRGIIDHALPQQNVRLLVTLVVAMLAITVITSLIGVGQTWIATRIGQQVMSSLRIKVFGHLQTQSMSFFTRTRGGEVQSRLTNDIGGMENVVTSTATSIASNVTTVIATAIAMVALSWRLSLFTLLVLPPAIWLTRRVAAMRREMTRQQQQRLADLAWQVEEGLSVSGVLLTKTMGAGEQRANRFAETSRALVDLALRSELAGRWRMATMSIIFAAIPALIYLVAGLPVGRAGITIGTLVAFAALQSSIFRPMMGLLNVAAQWISSMALFSRIFGYLDTETDVPEPAEPVAVDPATISGLVEIRDVSYRYPGADRDALSGVSLTIPPGSSLALVGATGSGKSTCASLIARLRDPSSGTVTIDGHDLRTLSSTTIASLVGVVTQETYLVHGSIRDNLLIARPAATEDELWRALSVAQIDDLVAGLPAGLDTVVGARGQLFSGGEQQRFAIARVVLRDPKILVLDEATSALDNATEHRLKEALAALSRGRTTITIAHRLSTIQEADQIAVLDHGHVIELGTDADLRARAGRYAELAGVVTA</sequence>
<dbReference type="Gene3D" id="1.20.1560.10">
    <property type="entry name" value="ABC transporter type 1, transmembrane domain"/>
    <property type="match status" value="1"/>
</dbReference>
<reference evidence="13" key="1">
    <citation type="journal article" date="2014" name="Int. J. Syst. Evol. Microbiol.">
        <title>Complete genome sequence of Corynebacterium casei LMG S-19264T (=DSM 44701T), isolated from a smear-ripened cheese.</title>
        <authorList>
            <consortium name="US DOE Joint Genome Institute (JGI-PGF)"/>
            <person name="Walter F."/>
            <person name="Albersmeier A."/>
            <person name="Kalinowski J."/>
            <person name="Ruckert C."/>
        </authorList>
    </citation>
    <scope>NUCLEOTIDE SEQUENCE</scope>
    <source>
        <strain evidence="13">CGMCC 4.7306</strain>
    </source>
</reference>
<keyword evidence="4 10" id="KW-0812">Transmembrane</keyword>
<evidence type="ECO:0000313" key="14">
    <source>
        <dbReference type="Proteomes" id="UP000613840"/>
    </source>
</evidence>
<dbReference type="Pfam" id="PF00005">
    <property type="entry name" value="ABC_tran"/>
    <property type="match status" value="1"/>
</dbReference>
<evidence type="ECO:0000259" key="12">
    <source>
        <dbReference type="PROSITE" id="PS50929"/>
    </source>
</evidence>
<feature type="domain" description="ABC transporter" evidence="11">
    <location>
        <begin position="357"/>
        <end position="592"/>
    </location>
</feature>
<dbReference type="AlphaFoldDB" id="A0A917SFF0"/>
<dbReference type="InterPro" id="IPR003593">
    <property type="entry name" value="AAA+_ATPase"/>
</dbReference>
<evidence type="ECO:0000256" key="5">
    <source>
        <dbReference type="ARBA" id="ARBA00022741"/>
    </source>
</evidence>
<comment type="similarity">
    <text evidence="9">Belongs to the ABC transporter superfamily. Lipid exporter (TC 3.A.1.106) family.</text>
</comment>
<dbReference type="InterPro" id="IPR011527">
    <property type="entry name" value="ABC1_TM_dom"/>
</dbReference>
<keyword evidence="6 13" id="KW-0067">ATP-binding</keyword>
<reference evidence="13" key="2">
    <citation type="submission" date="2020-09" db="EMBL/GenBank/DDBJ databases">
        <authorList>
            <person name="Sun Q."/>
            <person name="Zhou Y."/>
        </authorList>
    </citation>
    <scope>NUCLEOTIDE SEQUENCE</scope>
    <source>
        <strain evidence="13">CGMCC 4.7306</strain>
    </source>
</reference>
<evidence type="ECO:0000256" key="1">
    <source>
        <dbReference type="ARBA" id="ARBA00004651"/>
    </source>
</evidence>
<organism evidence="13 14">
    <name type="scientific">Microlunatus endophyticus</name>
    <dbReference type="NCBI Taxonomy" id="1716077"/>
    <lineage>
        <taxon>Bacteria</taxon>
        <taxon>Bacillati</taxon>
        <taxon>Actinomycetota</taxon>
        <taxon>Actinomycetes</taxon>
        <taxon>Propionibacteriales</taxon>
        <taxon>Propionibacteriaceae</taxon>
        <taxon>Microlunatus</taxon>
    </lineage>
</organism>
<feature type="transmembrane region" description="Helical" evidence="10">
    <location>
        <begin position="263"/>
        <end position="281"/>
    </location>
</feature>
<dbReference type="EMBL" id="BMMZ01000010">
    <property type="protein sequence ID" value="GGL74839.1"/>
    <property type="molecule type" value="Genomic_DNA"/>
</dbReference>
<dbReference type="InterPro" id="IPR003439">
    <property type="entry name" value="ABC_transporter-like_ATP-bd"/>
</dbReference>
<keyword evidence="5" id="KW-0547">Nucleotide-binding</keyword>
<evidence type="ECO:0000256" key="9">
    <source>
        <dbReference type="ARBA" id="ARBA00061644"/>
    </source>
</evidence>
<dbReference type="PANTHER" id="PTHR43394">
    <property type="entry name" value="ATP-DEPENDENT PERMEASE MDL1, MITOCHONDRIAL"/>
    <property type="match status" value="1"/>
</dbReference>
<evidence type="ECO:0000313" key="13">
    <source>
        <dbReference type="EMBL" id="GGL74839.1"/>
    </source>
</evidence>
<proteinExistence type="inferred from homology"/>
<keyword evidence="7 10" id="KW-1133">Transmembrane helix</keyword>
<evidence type="ECO:0000256" key="3">
    <source>
        <dbReference type="ARBA" id="ARBA00022475"/>
    </source>
</evidence>
<name>A0A917SFF0_9ACTN</name>
<keyword evidence="3" id="KW-1003">Cell membrane</keyword>
<dbReference type="Proteomes" id="UP000613840">
    <property type="component" value="Unassembled WGS sequence"/>
</dbReference>
<dbReference type="InterPro" id="IPR017871">
    <property type="entry name" value="ABC_transporter-like_CS"/>
</dbReference>
<dbReference type="InterPro" id="IPR039421">
    <property type="entry name" value="Type_1_exporter"/>
</dbReference>
<evidence type="ECO:0000256" key="10">
    <source>
        <dbReference type="SAM" id="Phobius"/>
    </source>
</evidence>
<evidence type="ECO:0000259" key="11">
    <source>
        <dbReference type="PROSITE" id="PS50893"/>
    </source>
</evidence>
<gene>
    <name evidence="13" type="ORF">GCM10011575_36330</name>
</gene>
<evidence type="ECO:0000256" key="2">
    <source>
        <dbReference type="ARBA" id="ARBA00022448"/>
    </source>
</evidence>
<dbReference type="Gene3D" id="3.40.50.300">
    <property type="entry name" value="P-loop containing nucleotide triphosphate hydrolases"/>
    <property type="match status" value="1"/>
</dbReference>
<evidence type="ECO:0000256" key="7">
    <source>
        <dbReference type="ARBA" id="ARBA00022989"/>
    </source>
</evidence>
<dbReference type="Pfam" id="PF00664">
    <property type="entry name" value="ABC_membrane"/>
    <property type="match status" value="1"/>
</dbReference>
<dbReference type="InterPro" id="IPR036640">
    <property type="entry name" value="ABC1_TM_sf"/>
</dbReference>
<dbReference type="SMART" id="SM00382">
    <property type="entry name" value="AAA"/>
    <property type="match status" value="1"/>
</dbReference>
<keyword evidence="14" id="KW-1185">Reference proteome</keyword>
<evidence type="ECO:0000256" key="6">
    <source>
        <dbReference type="ARBA" id="ARBA00022840"/>
    </source>
</evidence>
<dbReference type="InterPro" id="IPR027417">
    <property type="entry name" value="P-loop_NTPase"/>
</dbReference>
<comment type="subcellular location">
    <subcellularLocation>
        <location evidence="1">Cell membrane</location>
        <topology evidence="1">Multi-pass membrane protein</topology>
    </subcellularLocation>
</comment>
<dbReference type="SUPFAM" id="SSF52540">
    <property type="entry name" value="P-loop containing nucleoside triphosphate hydrolases"/>
    <property type="match status" value="1"/>
</dbReference>
<dbReference type="PANTHER" id="PTHR43394:SF1">
    <property type="entry name" value="ATP-BINDING CASSETTE SUB-FAMILY B MEMBER 10, MITOCHONDRIAL"/>
    <property type="match status" value="1"/>
</dbReference>
<dbReference type="PROSITE" id="PS50893">
    <property type="entry name" value="ABC_TRANSPORTER_2"/>
    <property type="match status" value="1"/>
</dbReference>
<dbReference type="PROSITE" id="PS50929">
    <property type="entry name" value="ABC_TM1F"/>
    <property type="match status" value="1"/>
</dbReference>
<dbReference type="PROSITE" id="PS00211">
    <property type="entry name" value="ABC_TRANSPORTER_1"/>
    <property type="match status" value="1"/>
</dbReference>
<dbReference type="SUPFAM" id="SSF90123">
    <property type="entry name" value="ABC transporter transmembrane region"/>
    <property type="match status" value="1"/>
</dbReference>
<dbReference type="GO" id="GO:0005886">
    <property type="term" value="C:plasma membrane"/>
    <property type="evidence" value="ECO:0007669"/>
    <property type="project" value="UniProtKB-SubCell"/>
</dbReference>
<keyword evidence="8 10" id="KW-0472">Membrane</keyword>
<protein>
    <submittedName>
        <fullName evidence="13">Multidrug ABC transporter ATP-binding protein</fullName>
    </submittedName>
</protein>